<dbReference type="PANTHER" id="PTHR43404:SF2">
    <property type="entry name" value="LIPOPOLYSACCHARIDE CHOLINEPHOSPHOTRANSFERASE LICD"/>
    <property type="match status" value="1"/>
</dbReference>
<keyword evidence="4" id="KW-1185">Reference proteome</keyword>
<feature type="compositionally biased region" description="Basic and acidic residues" evidence="1">
    <location>
        <begin position="260"/>
        <end position="271"/>
    </location>
</feature>
<name>A0ABT6ZNC3_9ACTN</name>
<dbReference type="InterPro" id="IPR007074">
    <property type="entry name" value="LicD/FKTN/FKRP_NTP_transf"/>
</dbReference>
<evidence type="ECO:0000259" key="2">
    <source>
        <dbReference type="Pfam" id="PF04991"/>
    </source>
</evidence>
<dbReference type="EMBL" id="JASJEX010000004">
    <property type="protein sequence ID" value="MDJ1130166.1"/>
    <property type="molecule type" value="Genomic_DNA"/>
</dbReference>
<evidence type="ECO:0000313" key="4">
    <source>
        <dbReference type="Proteomes" id="UP001431693"/>
    </source>
</evidence>
<feature type="domain" description="LicD/FKTN/FKRP nucleotidyltransferase" evidence="2">
    <location>
        <begin position="24"/>
        <end position="250"/>
    </location>
</feature>
<protein>
    <submittedName>
        <fullName evidence="3">LicD family protein</fullName>
    </submittedName>
</protein>
<dbReference type="RefSeq" id="WP_283713329.1">
    <property type="nucleotide sequence ID" value="NZ_JASJEW010000003.1"/>
</dbReference>
<dbReference type="Proteomes" id="UP001431693">
    <property type="component" value="Unassembled WGS sequence"/>
</dbReference>
<sequence length="280" mass="32125">MKEETLRSLQRTELDIARQVFRICDENGLRCSLVGGSAIGAVRHGGFIPWDDDMDLAMPRPDYERFIELCKTELPPQYFLQCFSTEPNCAFVFAKVRRNGTRLLEQYSRDVDMHQGVWVDIFVYDEVSDDPAVRRRDERSLALWRNLLIVKSGFELPPDKQQPMQKAAYAVARGVSALIPRQFLVDKCEAIMRSHEGEGTAQIYPYAGAYASEKELMPADLFDDLMDVDFEGEKFKIFSNYDRYLGSIFGDYMQLPPEEDRHGNHYLKEDGIVSEPPAGQ</sequence>
<dbReference type="PANTHER" id="PTHR43404">
    <property type="entry name" value="LIPOPOLYSACCHARIDE CHOLINEPHOSPHOTRANSFERASE LICD"/>
    <property type="match status" value="1"/>
</dbReference>
<reference evidence="3" key="1">
    <citation type="submission" date="2023-05" db="EMBL/GenBank/DDBJ databases">
        <title>[olsenella] sp. nov., isolated from a pig farm feces dump.</title>
        <authorList>
            <person name="Chang Y.-H."/>
        </authorList>
    </citation>
    <scope>NUCLEOTIDE SEQUENCE</scope>
    <source>
        <strain evidence="3">YH-ols2217</strain>
    </source>
</reference>
<dbReference type="Pfam" id="PF04991">
    <property type="entry name" value="LicD"/>
    <property type="match status" value="1"/>
</dbReference>
<feature type="region of interest" description="Disordered" evidence="1">
    <location>
        <begin position="260"/>
        <end position="280"/>
    </location>
</feature>
<comment type="caution">
    <text evidence="3">The sequence shown here is derived from an EMBL/GenBank/DDBJ whole genome shotgun (WGS) entry which is preliminary data.</text>
</comment>
<gene>
    <name evidence="3" type="ORF">QJ043_08775</name>
</gene>
<dbReference type="InterPro" id="IPR052942">
    <property type="entry name" value="LPS_cholinephosphotransferase"/>
</dbReference>
<evidence type="ECO:0000313" key="3">
    <source>
        <dbReference type="EMBL" id="MDJ1130166.1"/>
    </source>
</evidence>
<evidence type="ECO:0000256" key="1">
    <source>
        <dbReference type="SAM" id="MobiDB-lite"/>
    </source>
</evidence>
<proteinExistence type="predicted"/>
<organism evidence="3 4">
    <name type="scientific">Kribbibacterium absianum</name>
    <dbReference type="NCBI Taxonomy" id="3044210"/>
    <lineage>
        <taxon>Bacteria</taxon>
        <taxon>Bacillati</taxon>
        <taxon>Actinomycetota</taxon>
        <taxon>Coriobacteriia</taxon>
        <taxon>Coriobacteriales</taxon>
        <taxon>Kribbibacteriaceae</taxon>
        <taxon>Kribbibacterium</taxon>
    </lineage>
</organism>
<accession>A0ABT6ZNC3</accession>